<feature type="domain" description="BTB" evidence="2">
    <location>
        <begin position="345"/>
        <end position="418"/>
    </location>
</feature>
<dbReference type="CDD" id="cd17039">
    <property type="entry name" value="Ubl_ubiquitin_like"/>
    <property type="match status" value="1"/>
</dbReference>
<dbReference type="InterPro" id="IPR029071">
    <property type="entry name" value="Ubiquitin-like_domsf"/>
</dbReference>
<feature type="domain" description="Ubiquitin-like" evidence="1">
    <location>
        <begin position="150"/>
        <end position="211"/>
    </location>
</feature>
<dbReference type="PRINTS" id="PR00348">
    <property type="entry name" value="UBIQUITIN"/>
</dbReference>
<dbReference type="PROSITE" id="PS50097">
    <property type="entry name" value="BTB"/>
    <property type="match status" value="1"/>
</dbReference>
<protein>
    <recommendedName>
        <fullName evidence="5">Ubiquitin</fullName>
    </recommendedName>
</protein>
<dbReference type="PROSITE" id="PS50053">
    <property type="entry name" value="UBIQUITIN_2"/>
    <property type="match status" value="2"/>
</dbReference>
<organism evidence="3 4">
    <name type="scientific">Anaeramoeba flamelloides</name>
    <dbReference type="NCBI Taxonomy" id="1746091"/>
    <lineage>
        <taxon>Eukaryota</taxon>
        <taxon>Metamonada</taxon>
        <taxon>Anaeramoebidae</taxon>
        <taxon>Anaeramoeba</taxon>
    </lineage>
</organism>
<dbReference type="InterPro" id="IPR000210">
    <property type="entry name" value="BTB/POZ_dom"/>
</dbReference>
<dbReference type="InterPro" id="IPR011333">
    <property type="entry name" value="SKP1/BTB/POZ_sf"/>
</dbReference>
<dbReference type="SUPFAM" id="SSF54236">
    <property type="entry name" value="Ubiquitin-like"/>
    <property type="match status" value="2"/>
</dbReference>
<reference evidence="3" key="1">
    <citation type="submission" date="2022-08" db="EMBL/GenBank/DDBJ databases">
        <title>Novel sulfate-reducing endosymbionts in the free-living metamonad Anaeramoeba.</title>
        <authorList>
            <person name="Jerlstrom-Hultqvist J."/>
            <person name="Cepicka I."/>
            <person name="Gallot-Lavallee L."/>
            <person name="Salas-Leiva D."/>
            <person name="Curtis B.A."/>
            <person name="Zahonova K."/>
            <person name="Pipaliya S."/>
            <person name="Dacks J."/>
            <person name="Roger A.J."/>
        </authorList>
    </citation>
    <scope>NUCLEOTIDE SEQUENCE</scope>
    <source>
        <strain evidence="3">Schooner1</strain>
    </source>
</reference>
<keyword evidence="4" id="KW-1185">Reference proteome</keyword>
<dbReference type="InterPro" id="IPR019956">
    <property type="entry name" value="Ubiquitin_dom"/>
</dbReference>
<proteinExistence type="predicted"/>
<gene>
    <name evidence="3" type="ORF">M0813_04318</name>
</gene>
<dbReference type="SMART" id="SM00213">
    <property type="entry name" value="UBQ"/>
    <property type="match status" value="2"/>
</dbReference>
<evidence type="ECO:0000313" key="4">
    <source>
        <dbReference type="Proteomes" id="UP001150062"/>
    </source>
</evidence>
<dbReference type="EMBL" id="JAOAOG010000286">
    <property type="protein sequence ID" value="KAJ6233035.1"/>
    <property type="molecule type" value="Genomic_DNA"/>
</dbReference>
<name>A0ABQ8XK80_9EUKA</name>
<feature type="domain" description="Ubiquitin-like" evidence="1">
    <location>
        <begin position="84"/>
        <end position="159"/>
    </location>
</feature>
<dbReference type="Pfam" id="PF00240">
    <property type="entry name" value="ubiquitin"/>
    <property type="match status" value="2"/>
</dbReference>
<dbReference type="SUPFAM" id="SSF54695">
    <property type="entry name" value="POZ domain"/>
    <property type="match status" value="1"/>
</dbReference>
<dbReference type="PANTHER" id="PTHR10666">
    <property type="entry name" value="UBIQUITIN"/>
    <property type="match status" value="1"/>
</dbReference>
<comment type="caution">
    <text evidence="3">The sequence shown here is derived from an EMBL/GenBank/DDBJ whole genome shotgun (WGS) entry which is preliminary data.</text>
</comment>
<sequence length="457" mass="52407">MNKEQLNGRFQQCPKCNEFVSVRSIGLGFTKCKCGQIFCLFCCDAFPNELDAYSHYNSCHHGIDTQIETQNLNTLVESSQNKMITVFVKTLTGKTITVNLMNTMECEEMKLAIQDKEGIPPDQQRLIFAGRQLDNERRLNDYNVMNNSTVHLVLRLRGGPSNLKFSTLTGTTTGIPYESTATISSVREAVAKSFSIPVDQQVFVINGNVLEMSNKWNSITEKYSCVYVLKKSEYESANGDAIFSNDFLNLYQRKELTDLEIKGIKVHSFMIKIRTKRDPNEVKKILEEKGLNEDQLDQFFKWVYAERGAGLEIVKQILGYLEMEVPTKGTLKKVISDLWEDEESKDLTILVPDPEDQEEFEPVPLHKIILQARSELYRGMFINVTEIEPELKDFSGKSVESLEIFYKYLYTNDVALTADEDPVLLIEELSDAKDYYQLAQNSNFPFLLRKIQKELNK</sequence>
<dbReference type="InterPro" id="IPR050158">
    <property type="entry name" value="Ubiquitin_ubiquitin-like"/>
</dbReference>
<evidence type="ECO:0000313" key="3">
    <source>
        <dbReference type="EMBL" id="KAJ6233035.1"/>
    </source>
</evidence>
<dbReference type="Gene3D" id="3.30.710.10">
    <property type="entry name" value="Potassium Channel Kv1.1, Chain A"/>
    <property type="match status" value="1"/>
</dbReference>
<dbReference type="Gene3D" id="3.10.20.90">
    <property type="entry name" value="Phosphatidylinositol 3-kinase Catalytic Subunit, Chain A, domain 1"/>
    <property type="match status" value="2"/>
</dbReference>
<evidence type="ECO:0000259" key="2">
    <source>
        <dbReference type="PROSITE" id="PS50097"/>
    </source>
</evidence>
<dbReference type="InterPro" id="IPR000626">
    <property type="entry name" value="Ubiquitin-like_dom"/>
</dbReference>
<evidence type="ECO:0000259" key="1">
    <source>
        <dbReference type="PROSITE" id="PS50053"/>
    </source>
</evidence>
<dbReference type="Proteomes" id="UP001150062">
    <property type="component" value="Unassembled WGS sequence"/>
</dbReference>
<accession>A0ABQ8XK80</accession>
<evidence type="ECO:0008006" key="5">
    <source>
        <dbReference type="Google" id="ProtNLM"/>
    </source>
</evidence>